<keyword evidence="6" id="KW-1185">Reference proteome</keyword>
<comment type="caution">
    <text evidence="5">The sequence shown here is derived from an EMBL/GenBank/DDBJ whole genome shotgun (WGS) entry which is preliminary data.</text>
</comment>
<protein>
    <submittedName>
        <fullName evidence="5">Glycosyltransferase</fullName>
    </submittedName>
</protein>
<comment type="pathway">
    <text evidence="1">Antibiotic biosynthesis; vancomycin biosynthesis.</text>
</comment>
<dbReference type="EMBL" id="JAJVCN010000001">
    <property type="protein sequence ID" value="MCE7003152.1"/>
    <property type="molecule type" value="Genomic_DNA"/>
</dbReference>
<gene>
    <name evidence="5" type="ORF">LWC34_09965</name>
</gene>
<dbReference type="SUPFAM" id="SSF53756">
    <property type="entry name" value="UDP-Glycosyltransferase/glycogen phosphorylase"/>
    <property type="match status" value="1"/>
</dbReference>
<evidence type="ECO:0000313" key="6">
    <source>
        <dbReference type="Proteomes" id="UP001521150"/>
    </source>
</evidence>
<dbReference type="InterPro" id="IPR002213">
    <property type="entry name" value="UDP_glucos_trans"/>
</dbReference>
<dbReference type="CDD" id="cd03784">
    <property type="entry name" value="GT1_Gtf-like"/>
    <property type="match status" value="1"/>
</dbReference>
<dbReference type="InterPro" id="IPR010610">
    <property type="entry name" value="EryCIII-like_C"/>
</dbReference>
<evidence type="ECO:0000259" key="3">
    <source>
        <dbReference type="Pfam" id="PF03033"/>
    </source>
</evidence>
<evidence type="ECO:0000313" key="5">
    <source>
        <dbReference type="EMBL" id="MCE7003152.1"/>
    </source>
</evidence>
<name>A0ABS8Z6P2_9PSEU</name>
<evidence type="ECO:0000256" key="1">
    <source>
        <dbReference type="ARBA" id="ARBA00004660"/>
    </source>
</evidence>
<evidence type="ECO:0000256" key="2">
    <source>
        <dbReference type="ARBA" id="ARBA00023194"/>
    </source>
</evidence>
<dbReference type="Pfam" id="PF03033">
    <property type="entry name" value="Glyco_transf_28"/>
    <property type="match status" value="1"/>
</dbReference>
<evidence type="ECO:0000259" key="4">
    <source>
        <dbReference type="Pfam" id="PF06722"/>
    </source>
</evidence>
<dbReference type="Proteomes" id="UP001521150">
    <property type="component" value="Unassembled WGS sequence"/>
</dbReference>
<accession>A0ABS8Z6P2</accession>
<dbReference type="PANTHER" id="PTHR48050:SF13">
    <property type="entry name" value="STEROL 3-BETA-GLUCOSYLTRANSFERASE UGT80A2"/>
    <property type="match status" value="1"/>
</dbReference>
<dbReference type="InterPro" id="IPR004276">
    <property type="entry name" value="GlycoTrans_28_N"/>
</dbReference>
<dbReference type="Gene3D" id="3.40.50.2000">
    <property type="entry name" value="Glycogen Phosphorylase B"/>
    <property type="match status" value="2"/>
</dbReference>
<keyword evidence="2" id="KW-0045">Antibiotic biosynthesis</keyword>
<proteinExistence type="predicted"/>
<feature type="domain" description="Glycosyltransferase family 28 N-terminal" evidence="3">
    <location>
        <begin position="3"/>
        <end position="127"/>
    </location>
</feature>
<dbReference type="InterPro" id="IPR050426">
    <property type="entry name" value="Glycosyltransferase_28"/>
</dbReference>
<feature type="domain" description="Erythromycin biosynthesis protein CIII-like C-terminal" evidence="4">
    <location>
        <begin position="288"/>
        <end position="387"/>
    </location>
</feature>
<organism evidence="5 6">
    <name type="scientific">Kibdelosporangium philippinense</name>
    <dbReference type="NCBI Taxonomy" id="211113"/>
    <lineage>
        <taxon>Bacteria</taxon>
        <taxon>Bacillati</taxon>
        <taxon>Actinomycetota</taxon>
        <taxon>Actinomycetes</taxon>
        <taxon>Pseudonocardiales</taxon>
        <taxon>Pseudonocardiaceae</taxon>
        <taxon>Kibdelosporangium</taxon>
    </lineage>
</organism>
<dbReference type="Pfam" id="PF06722">
    <property type="entry name" value="EryCIII-like_C"/>
    <property type="match status" value="1"/>
</dbReference>
<reference evidence="5 6" key="1">
    <citation type="submission" date="2021-12" db="EMBL/GenBank/DDBJ databases">
        <title>Genome sequence of Kibdelosporangium philippinense ATCC 49844.</title>
        <authorList>
            <person name="Fedorov E.A."/>
            <person name="Omeragic M."/>
            <person name="Shalygina K.F."/>
            <person name="Maclea K.S."/>
        </authorList>
    </citation>
    <scope>NUCLEOTIDE SEQUENCE [LARGE SCALE GENOMIC DNA]</scope>
    <source>
        <strain evidence="5 6">ATCC 49844</strain>
    </source>
</reference>
<dbReference type="RefSeq" id="WP_233724708.1">
    <property type="nucleotide sequence ID" value="NZ_JAJVCN010000001.1"/>
</dbReference>
<dbReference type="PANTHER" id="PTHR48050">
    <property type="entry name" value="STEROL 3-BETA-GLUCOSYLTRANSFERASE"/>
    <property type="match status" value="1"/>
</dbReference>
<sequence>MRVLLSTSGSRGDVEPLLALAVQLQDLGVDVRMCAPADSAERCAEVGVPLVPVGPKERVMLKEGMPPPSPEEGRRFAAEAIALQFDQVLAAAEGCDAAVATGELAAAIAVRSVAEKLGIPYVYSACSQPYLPSSHYPPPLDEQTEPGVDNRTLWDQRSRRFCEGFGEMINDQRAAIGLPPVANVFDYGHADQPWLATDPVLAPLQPNDLDAVQTGVWILPDSRPLSAELEEFLAAGSPPVYVGFGSSSGLGTDDAALAAIEAVRAQGRRVILSRGWAELDLPDDRDDLFAVDEVNLQALFGRVAVAIHHGSAGTVHIATRAGVPQIVIPQSGDQPHFAERVAELGVGAAHDVSIPTFDSLSAALAIALAPEVHTRATAVAGQIRTDGAAVAAELLLARATTLLTTST</sequence>